<sequence>DMRILELSINLKEHPDIAYRYASKFINTHEIAQQYKERNNHLDIY</sequence>
<keyword evidence="2" id="KW-1185">Reference proteome</keyword>
<organism evidence="1 2">
    <name type="scientific">Racocetra persica</name>
    <dbReference type="NCBI Taxonomy" id="160502"/>
    <lineage>
        <taxon>Eukaryota</taxon>
        <taxon>Fungi</taxon>
        <taxon>Fungi incertae sedis</taxon>
        <taxon>Mucoromycota</taxon>
        <taxon>Glomeromycotina</taxon>
        <taxon>Glomeromycetes</taxon>
        <taxon>Diversisporales</taxon>
        <taxon>Gigasporaceae</taxon>
        <taxon>Racocetra</taxon>
    </lineage>
</organism>
<feature type="non-terminal residue" evidence="1">
    <location>
        <position position="1"/>
    </location>
</feature>
<evidence type="ECO:0000313" key="2">
    <source>
        <dbReference type="Proteomes" id="UP000789920"/>
    </source>
</evidence>
<reference evidence="1" key="1">
    <citation type="submission" date="2021-06" db="EMBL/GenBank/DDBJ databases">
        <authorList>
            <person name="Kallberg Y."/>
            <person name="Tangrot J."/>
            <person name="Rosling A."/>
        </authorList>
    </citation>
    <scope>NUCLEOTIDE SEQUENCE</scope>
    <source>
        <strain evidence="1">MA461A</strain>
    </source>
</reference>
<name>A0ACA9PYS3_9GLOM</name>
<protein>
    <submittedName>
        <fullName evidence="1">21138_t:CDS:1</fullName>
    </submittedName>
</protein>
<dbReference type="EMBL" id="CAJVQC010023429">
    <property type="protein sequence ID" value="CAG8722212.1"/>
    <property type="molecule type" value="Genomic_DNA"/>
</dbReference>
<accession>A0ACA9PYS3</accession>
<evidence type="ECO:0000313" key="1">
    <source>
        <dbReference type="EMBL" id="CAG8722212.1"/>
    </source>
</evidence>
<proteinExistence type="predicted"/>
<dbReference type="Proteomes" id="UP000789920">
    <property type="component" value="Unassembled WGS sequence"/>
</dbReference>
<comment type="caution">
    <text evidence="1">The sequence shown here is derived from an EMBL/GenBank/DDBJ whole genome shotgun (WGS) entry which is preliminary data.</text>
</comment>
<gene>
    <name evidence="1" type="ORF">RPERSI_LOCUS11390</name>
</gene>
<feature type="non-terminal residue" evidence="1">
    <location>
        <position position="45"/>
    </location>
</feature>